<feature type="non-terminal residue" evidence="1">
    <location>
        <position position="1"/>
    </location>
</feature>
<evidence type="ECO:0000313" key="1">
    <source>
        <dbReference type="EMBL" id="CAL1536678.1"/>
    </source>
</evidence>
<dbReference type="AlphaFoldDB" id="A0AAV2HX49"/>
<dbReference type="Proteomes" id="UP001497497">
    <property type="component" value="Unassembled WGS sequence"/>
</dbReference>
<feature type="non-terminal residue" evidence="1">
    <location>
        <position position="400"/>
    </location>
</feature>
<protein>
    <recommendedName>
        <fullName evidence="3">C2H2-type domain-containing protein</fullName>
    </recommendedName>
</protein>
<evidence type="ECO:0000313" key="2">
    <source>
        <dbReference type="Proteomes" id="UP001497497"/>
    </source>
</evidence>
<keyword evidence="2" id="KW-1185">Reference proteome</keyword>
<accession>A0AAV2HX49</accession>
<reference evidence="1 2" key="1">
    <citation type="submission" date="2024-04" db="EMBL/GenBank/DDBJ databases">
        <authorList>
            <consortium name="Genoscope - CEA"/>
            <person name="William W."/>
        </authorList>
    </citation>
    <scope>NUCLEOTIDE SEQUENCE [LARGE SCALE GENOMIC DNA]</scope>
</reference>
<dbReference type="EMBL" id="CAXITT010000236">
    <property type="protein sequence ID" value="CAL1536678.1"/>
    <property type="molecule type" value="Genomic_DNA"/>
</dbReference>
<evidence type="ECO:0008006" key="3">
    <source>
        <dbReference type="Google" id="ProtNLM"/>
    </source>
</evidence>
<name>A0AAV2HX49_LYMST</name>
<proteinExistence type="predicted"/>
<organism evidence="1 2">
    <name type="scientific">Lymnaea stagnalis</name>
    <name type="common">Great pond snail</name>
    <name type="synonym">Helix stagnalis</name>
    <dbReference type="NCBI Taxonomy" id="6523"/>
    <lineage>
        <taxon>Eukaryota</taxon>
        <taxon>Metazoa</taxon>
        <taxon>Spiralia</taxon>
        <taxon>Lophotrochozoa</taxon>
        <taxon>Mollusca</taxon>
        <taxon>Gastropoda</taxon>
        <taxon>Heterobranchia</taxon>
        <taxon>Euthyneura</taxon>
        <taxon>Panpulmonata</taxon>
        <taxon>Hygrophila</taxon>
        <taxon>Lymnaeoidea</taxon>
        <taxon>Lymnaeidae</taxon>
        <taxon>Lymnaea</taxon>
    </lineage>
</organism>
<gene>
    <name evidence="1" type="ORF">GSLYS_00010591001</name>
</gene>
<sequence>HQRLHTGEKPFSCIVEGCPSRFTHANRHCTQHPFAGLKRMDMDLAYVTKLCDEELNPEIKKWISKYIKQCNERINPKCTLNRSSSTESMEDNAIRDCSLPPIPISLISKTQVALPQYSGVYTSSRSPPTSSTSALTPRQMSVLSCGSSSSGVSSISSSCASPMPFTLESRPEASNFIYSSQMILQGQYNDVYQMAHWASRASSPATGEMYLTNYRAGKSPIPLLPSSPSSPSPIGRPSSPIMLRPPTPPLLKPLASSVVKPPDSLAFSLIHTQSPPLKPIPIFAQPLKLFPINAHLSKPIDFPAHQSQMQPLKPIPTNAYPYRPIESTAHQSHVQPLKPIPTNAHPSTPIDIQVQTFRSVTDTEAFQNCKPFACNAITCKPTASTSPPVETTDSISYRTT</sequence>
<comment type="caution">
    <text evidence="1">The sequence shown here is derived from an EMBL/GenBank/DDBJ whole genome shotgun (WGS) entry which is preliminary data.</text>
</comment>